<dbReference type="Gene3D" id="1.20.120.530">
    <property type="entry name" value="GntR ligand-binding domain-like"/>
    <property type="match status" value="1"/>
</dbReference>
<dbReference type="Pfam" id="PF07729">
    <property type="entry name" value="FCD"/>
    <property type="match status" value="1"/>
</dbReference>
<evidence type="ECO:0000313" key="5">
    <source>
        <dbReference type="EMBL" id="QSE89801.1"/>
    </source>
</evidence>
<keyword evidence="2" id="KW-0238">DNA-binding</keyword>
<reference evidence="5 6" key="1">
    <citation type="journal article" date="2021" name="Microbiol. Resour. Announc.">
        <title>Complete Genome Sequences of Two Rhodococcus sp. Strains with Large and Linear Chromosomes, Isolated from Apple Rhizosphere.</title>
        <authorList>
            <person name="Benning S."/>
            <person name="Brugnone N."/>
            <person name="Siani R."/>
            <person name="Kublik S."/>
            <person name="Schloter M."/>
            <person name="Rad V."/>
        </authorList>
    </citation>
    <scope>NUCLEOTIDE SEQUENCE [LARGE SCALE GENOMIC DNA]</scope>
    <source>
        <strain evidence="5 6">R79</strain>
    </source>
</reference>
<dbReference type="SUPFAM" id="SSF48008">
    <property type="entry name" value="GntR ligand-binding domain-like"/>
    <property type="match status" value="1"/>
</dbReference>
<sequence>MESNLRTRSVADAVEEALRERILTGREEPGGVVTEVGVAERFGVGRPTAKAAVDRLVTDGLLIRDGRRGCMVPVLSAVDLADLYDSRLLVEQFVHARLASRASVPTAATVANATLQHAAIIGDAALVVSADVDFHLALVEADGSPRLQRMHSTLMAEAHFCMARVQANQLLSADIIAAEHSEILRLIAAGDVQGVQDATAAHLNNARDKLLASRDRSANTMIRT</sequence>
<dbReference type="InterPro" id="IPR011711">
    <property type="entry name" value="GntR_C"/>
</dbReference>
<name>A0A974ZTF1_9NOCA</name>
<dbReference type="Pfam" id="PF00392">
    <property type="entry name" value="GntR"/>
    <property type="match status" value="1"/>
</dbReference>
<dbReference type="InterPro" id="IPR008920">
    <property type="entry name" value="TF_FadR/GntR_C"/>
</dbReference>
<dbReference type="SMART" id="SM00345">
    <property type="entry name" value="HTH_GNTR"/>
    <property type="match status" value="1"/>
</dbReference>
<feature type="domain" description="HTH gntR-type" evidence="4">
    <location>
        <begin position="8"/>
        <end position="75"/>
    </location>
</feature>
<evidence type="ECO:0000256" key="3">
    <source>
        <dbReference type="ARBA" id="ARBA00023163"/>
    </source>
</evidence>
<gene>
    <name evidence="5" type="ORF">JWS13_14790</name>
</gene>
<proteinExistence type="predicted"/>
<dbReference type="RefSeq" id="WP_206006277.1">
    <property type="nucleotide sequence ID" value="NZ_CP070619.1"/>
</dbReference>
<dbReference type="Gene3D" id="1.10.10.10">
    <property type="entry name" value="Winged helix-like DNA-binding domain superfamily/Winged helix DNA-binding domain"/>
    <property type="match status" value="1"/>
</dbReference>
<organism evidence="5 6">
    <name type="scientific">Rhodococcus pseudokoreensis</name>
    <dbReference type="NCBI Taxonomy" id="2811421"/>
    <lineage>
        <taxon>Bacteria</taxon>
        <taxon>Bacillati</taxon>
        <taxon>Actinomycetota</taxon>
        <taxon>Actinomycetes</taxon>
        <taxon>Mycobacteriales</taxon>
        <taxon>Nocardiaceae</taxon>
        <taxon>Rhodococcus</taxon>
    </lineage>
</organism>
<evidence type="ECO:0000313" key="6">
    <source>
        <dbReference type="Proteomes" id="UP000662986"/>
    </source>
</evidence>
<reference evidence="5 6" key="2">
    <citation type="journal article" date="2022" name="Arch. Microbiol.">
        <title>Rhodococcus pseudokoreensis sp. nov. isolated from the rhizosphere of young M26 apple rootstocks.</title>
        <authorList>
            <person name="Kampfer P."/>
            <person name="Glaeser S.P."/>
            <person name="Blom J."/>
            <person name="Wolf J."/>
            <person name="Benning S."/>
            <person name="Schloter M."/>
            <person name="Neumann-Schaal M."/>
        </authorList>
    </citation>
    <scope>NUCLEOTIDE SEQUENCE [LARGE SCALE GENOMIC DNA]</scope>
    <source>
        <strain evidence="5 6">R79</strain>
    </source>
</reference>
<dbReference type="SMART" id="SM00895">
    <property type="entry name" value="FCD"/>
    <property type="match status" value="1"/>
</dbReference>
<dbReference type="PANTHER" id="PTHR43537">
    <property type="entry name" value="TRANSCRIPTIONAL REGULATOR, GNTR FAMILY"/>
    <property type="match status" value="1"/>
</dbReference>
<keyword evidence="6" id="KW-1185">Reference proteome</keyword>
<dbReference type="Proteomes" id="UP000662986">
    <property type="component" value="Chromosome"/>
</dbReference>
<dbReference type="InterPro" id="IPR036388">
    <property type="entry name" value="WH-like_DNA-bd_sf"/>
</dbReference>
<evidence type="ECO:0000256" key="2">
    <source>
        <dbReference type="ARBA" id="ARBA00023125"/>
    </source>
</evidence>
<accession>A0A974ZTF1</accession>
<evidence type="ECO:0000259" key="4">
    <source>
        <dbReference type="PROSITE" id="PS50949"/>
    </source>
</evidence>
<dbReference type="EMBL" id="CP070619">
    <property type="protein sequence ID" value="QSE89801.1"/>
    <property type="molecule type" value="Genomic_DNA"/>
</dbReference>
<evidence type="ECO:0000256" key="1">
    <source>
        <dbReference type="ARBA" id="ARBA00023015"/>
    </source>
</evidence>
<dbReference type="PROSITE" id="PS50949">
    <property type="entry name" value="HTH_GNTR"/>
    <property type="match status" value="1"/>
</dbReference>
<dbReference type="InterPro" id="IPR036390">
    <property type="entry name" value="WH_DNA-bd_sf"/>
</dbReference>
<dbReference type="PANTHER" id="PTHR43537:SF24">
    <property type="entry name" value="GLUCONATE OPERON TRANSCRIPTIONAL REPRESSOR"/>
    <property type="match status" value="1"/>
</dbReference>
<keyword evidence="3" id="KW-0804">Transcription</keyword>
<protein>
    <submittedName>
        <fullName evidence="5">GntR family transcriptional regulator</fullName>
    </submittedName>
</protein>
<dbReference type="SUPFAM" id="SSF46785">
    <property type="entry name" value="Winged helix' DNA-binding domain"/>
    <property type="match status" value="1"/>
</dbReference>
<keyword evidence="1" id="KW-0805">Transcription regulation</keyword>
<dbReference type="InterPro" id="IPR000524">
    <property type="entry name" value="Tscrpt_reg_HTH_GntR"/>
</dbReference>